<comment type="caution">
    <text evidence="1">The sequence shown here is derived from an EMBL/GenBank/DDBJ whole genome shotgun (WGS) entry which is preliminary data.</text>
</comment>
<protein>
    <submittedName>
        <fullName evidence="1">Plasmid maintenance system killer protein</fullName>
    </submittedName>
</protein>
<dbReference type="AlphaFoldDB" id="A0A6B0Y189"/>
<name>A0A6B0Y189_9RHOB</name>
<dbReference type="SUPFAM" id="SSF143011">
    <property type="entry name" value="RelE-like"/>
    <property type="match status" value="1"/>
</dbReference>
<dbReference type="Gene3D" id="3.30.2310.20">
    <property type="entry name" value="RelE-like"/>
    <property type="match status" value="1"/>
</dbReference>
<gene>
    <name evidence="1" type="ORF">F4Y60_07210</name>
</gene>
<dbReference type="InterPro" id="IPR035093">
    <property type="entry name" value="RelE/ParE_toxin_dom_sf"/>
</dbReference>
<dbReference type="EMBL" id="VXRY01000289">
    <property type="protein sequence ID" value="MXY33867.1"/>
    <property type="molecule type" value="Genomic_DNA"/>
</dbReference>
<organism evidence="1">
    <name type="scientific">Boseongicola sp. SB0664_bin_43</name>
    <dbReference type="NCBI Taxonomy" id="2604844"/>
    <lineage>
        <taxon>Bacteria</taxon>
        <taxon>Pseudomonadati</taxon>
        <taxon>Pseudomonadota</taxon>
        <taxon>Alphaproteobacteria</taxon>
        <taxon>Rhodobacterales</taxon>
        <taxon>Paracoccaceae</taxon>
        <taxon>Boseongicola</taxon>
    </lineage>
</organism>
<reference evidence="1" key="1">
    <citation type="submission" date="2019-09" db="EMBL/GenBank/DDBJ databases">
        <title>Characterisation of the sponge microbiome using genome-centric metagenomics.</title>
        <authorList>
            <person name="Engelberts J.P."/>
            <person name="Robbins S.J."/>
            <person name="De Goeij J.M."/>
            <person name="Aranda M."/>
            <person name="Bell S.C."/>
            <person name="Webster N.S."/>
        </authorList>
    </citation>
    <scope>NUCLEOTIDE SEQUENCE</scope>
    <source>
        <strain evidence="1">SB0664_bin_43</strain>
    </source>
</reference>
<sequence>MAEAMEGFVREAAPGWRVHRLTGGRRNEWSASVSGNWRMTFEERDGGIERLNLEDCH</sequence>
<accession>A0A6B0Y189</accession>
<evidence type="ECO:0000313" key="1">
    <source>
        <dbReference type="EMBL" id="MXY33867.1"/>
    </source>
</evidence>
<proteinExistence type="predicted"/>